<dbReference type="EMBL" id="GU474895">
    <property type="protein sequence ID" value="ADI18629.1"/>
    <property type="molecule type" value="Genomic_DNA"/>
</dbReference>
<protein>
    <submittedName>
        <fullName evidence="1">Uncharacterized protein</fullName>
    </submittedName>
</protein>
<reference evidence="1" key="1">
    <citation type="journal article" date="2011" name="Environ. Microbiol.">
        <title>Time-series analyses of Monterey Bay coastal microbial picoplankton using a 'genome proxy' microarray.</title>
        <authorList>
            <person name="Rich V.I."/>
            <person name="Pham V.D."/>
            <person name="Eppley J."/>
            <person name="Shi Y."/>
            <person name="DeLong E.F."/>
        </authorList>
    </citation>
    <scope>NUCLEOTIDE SEQUENCE</scope>
</reference>
<evidence type="ECO:0000313" key="1">
    <source>
        <dbReference type="EMBL" id="ADI18629.1"/>
    </source>
</evidence>
<accession>E0XW38</accession>
<organism evidence="1">
    <name type="scientific">uncultured Rhodospirillales bacterium HF4000_24M03</name>
    <dbReference type="NCBI Taxonomy" id="710788"/>
    <lineage>
        <taxon>Bacteria</taxon>
        <taxon>Pseudomonadati</taxon>
        <taxon>Pseudomonadota</taxon>
        <taxon>Alphaproteobacteria</taxon>
        <taxon>Rhodospirillales</taxon>
        <taxon>environmental samples</taxon>
    </lineage>
</organism>
<sequence>MPGDEPRKRKEGRRSVTCLIALAFDGRHLAHPHPLRWTQRAIISAASQLNSRCKKSDLSNYVMCPARRAATPCVYHRLF</sequence>
<name>E0XW38_9PROT</name>
<dbReference type="AlphaFoldDB" id="E0XW38"/>
<proteinExistence type="predicted"/>